<keyword evidence="6" id="KW-1185">Reference proteome</keyword>
<dbReference type="STRING" id="1325735.A0A428S8P4"/>
<feature type="binding site" description="axial binding residue" evidence="2">
    <location>
        <position position="1410"/>
    </location>
    <ligand>
        <name>heme</name>
        <dbReference type="ChEBI" id="CHEBI:30413"/>
    </ligand>
    <ligandPart>
        <name>Fe</name>
        <dbReference type="ChEBI" id="CHEBI:18248"/>
    </ligandPart>
</feature>
<dbReference type="SUPFAM" id="SSF52540">
    <property type="entry name" value="P-loop containing nucleoside triphosphate hydrolases"/>
    <property type="match status" value="1"/>
</dbReference>
<evidence type="ECO:0008006" key="7">
    <source>
        <dbReference type="Google" id="ProtNLM"/>
    </source>
</evidence>
<feature type="domain" description="Nephrocystin 3-like N-terminal" evidence="3">
    <location>
        <begin position="270"/>
        <end position="462"/>
    </location>
</feature>
<dbReference type="Pfam" id="PF00067">
    <property type="entry name" value="p450"/>
    <property type="match status" value="1"/>
</dbReference>
<dbReference type="InterPro" id="IPR002401">
    <property type="entry name" value="Cyt_P450_E_grp-I"/>
</dbReference>
<keyword evidence="1" id="KW-0677">Repeat</keyword>
<accession>A0A428S8P4</accession>
<dbReference type="GO" id="GO:0016705">
    <property type="term" value="F:oxidoreductase activity, acting on paired donors, with incorporation or reduction of molecular oxygen"/>
    <property type="evidence" value="ECO:0007669"/>
    <property type="project" value="InterPro"/>
</dbReference>
<dbReference type="InterPro" id="IPR036396">
    <property type="entry name" value="Cyt_P450_sf"/>
</dbReference>
<dbReference type="GO" id="GO:0005506">
    <property type="term" value="F:iron ion binding"/>
    <property type="evidence" value="ECO:0007669"/>
    <property type="project" value="InterPro"/>
</dbReference>
<dbReference type="PANTHER" id="PTHR10039">
    <property type="entry name" value="AMELOGENIN"/>
    <property type="match status" value="1"/>
</dbReference>
<evidence type="ECO:0000259" key="4">
    <source>
        <dbReference type="Pfam" id="PF25053"/>
    </source>
</evidence>
<dbReference type="InterPro" id="IPR027417">
    <property type="entry name" value="P-loop_NTPase"/>
</dbReference>
<keyword evidence="2" id="KW-0408">Iron</keyword>
<dbReference type="Gene3D" id="3.40.50.300">
    <property type="entry name" value="P-loop containing nucleotide triphosphate hydrolases"/>
    <property type="match status" value="1"/>
</dbReference>
<dbReference type="EMBL" id="NKCK01000303">
    <property type="protein sequence ID" value="RSL86188.1"/>
    <property type="molecule type" value="Genomic_DNA"/>
</dbReference>
<evidence type="ECO:0000259" key="3">
    <source>
        <dbReference type="Pfam" id="PF24883"/>
    </source>
</evidence>
<comment type="cofactor">
    <cofactor evidence="2">
        <name>heme</name>
        <dbReference type="ChEBI" id="CHEBI:30413"/>
    </cofactor>
</comment>
<proteinExistence type="predicted"/>
<evidence type="ECO:0000313" key="5">
    <source>
        <dbReference type="EMBL" id="RSL86188.1"/>
    </source>
</evidence>
<comment type="caution">
    <text evidence="5">The sequence shown here is derived from an EMBL/GenBank/DDBJ whole genome shotgun (WGS) entry which is preliminary data.</text>
</comment>
<dbReference type="CDD" id="cd11060">
    <property type="entry name" value="CYP57A1-like"/>
    <property type="match status" value="1"/>
</dbReference>
<evidence type="ECO:0000313" key="6">
    <source>
        <dbReference type="Proteomes" id="UP000287144"/>
    </source>
</evidence>
<dbReference type="InterPro" id="IPR001128">
    <property type="entry name" value="Cyt_P450"/>
</dbReference>
<dbReference type="PRINTS" id="PR00385">
    <property type="entry name" value="P450"/>
</dbReference>
<dbReference type="Pfam" id="PF24883">
    <property type="entry name" value="NPHP3_N"/>
    <property type="match status" value="1"/>
</dbReference>
<organism evidence="5 6">
    <name type="scientific">Fusarium oligoseptatum</name>
    <dbReference type="NCBI Taxonomy" id="2604345"/>
    <lineage>
        <taxon>Eukaryota</taxon>
        <taxon>Fungi</taxon>
        <taxon>Dikarya</taxon>
        <taxon>Ascomycota</taxon>
        <taxon>Pezizomycotina</taxon>
        <taxon>Sordariomycetes</taxon>
        <taxon>Hypocreomycetidae</taxon>
        <taxon>Hypocreales</taxon>
        <taxon>Nectriaceae</taxon>
        <taxon>Fusarium</taxon>
        <taxon>Fusarium solani species complex</taxon>
    </lineage>
</organism>
<dbReference type="Proteomes" id="UP000287144">
    <property type="component" value="Unassembled WGS sequence"/>
</dbReference>
<reference evidence="5 6" key="1">
    <citation type="submission" date="2017-06" db="EMBL/GenBank/DDBJ databases">
        <title>Comparative genomic analysis of Ambrosia Fusariam Clade fungi.</title>
        <authorList>
            <person name="Stajich J.E."/>
            <person name="Carrillo J."/>
            <person name="Kijimoto T."/>
            <person name="Eskalen A."/>
            <person name="O'Donnell K."/>
            <person name="Kasson M."/>
        </authorList>
    </citation>
    <scope>NUCLEOTIDE SEQUENCE [LARGE SCALE GENOMIC DNA]</scope>
    <source>
        <strain evidence="5 6">NRRL62579</strain>
    </source>
</reference>
<dbReference type="PRINTS" id="PR00463">
    <property type="entry name" value="EP450I"/>
</dbReference>
<dbReference type="Pfam" id="PF25053">
    <property type="entry name" value="DUF7791"/>
    <property type="match status" value="1"/>
</dbReference>
<gene>
    <name evidence="5" type="ORF">CEP52_015900</name>
</gene>
<dbReference type="InterPro" id="IPR056693">
    <property type="entry name" value="DUF7791"/>
</dbReference>
<dbReference type="GO" id="GO:0020037">
    <property type="term" value="F:heme binding"/>
    <property type="evidence" value="ECO:0007669"/>
    <property type="project" value="InterPro"/>
</dbReference>
<protein>
    <recommendedName>
        <fullName evidence="7">NACHT domain-containing protein</fullName>
    </recommendedName>
</protein>
<name>A0A428S8P4_9HYPO</name>
<keyword evidence="2" id="KW-0349">Heme</keyword>
<dbReference type="GO" id="GO:0004497">
    <property type="term" value="F:monooxygenase activity"/>
    <property type="evidence" value="ECO:0007669"/>
    <property type="project" value="InterPro"/>
</dbReference>
<dbReference type="Gene3D" id="1.10.630.10">
    <property type="entry name" value="Cytochrome P450"/>
    <property type="match status" value="1"/>
</dbReference>
<keyword evidence="2" id="KW-0479">Metal-binding</keyword>
<dbReference type="SUPFAM" id="SSF48264">
    <property type="entry name" value="Cytochrome P450"/>
    <property type="match status" value="1"/>
</dbReference>
<sequence>MAESIAAFAIAGNVLQFLEAGKKFAFKAYDIVKSGSNSLKDLRDLRVVSADLQDVLRELQQGQTHVPAKNGCSSKSEARLAALSSSCAKVVQELLEKLDSIRLHDTGRRMDTVITAFRATWNETKILELQSRITQYRQQLGVDLLVSMRTHLVRSLETQEAILSQLKESRPAAASGRPEPFGNTVIDYVSSYVPADSRREEAIRLKEVVRNAIRSTPSFTDYGGVVNSDYPAYSMSATKREKAEKQFISGLRYKEMDMRESVIADAYEDTFRWILQTDRFDRKDAKLKEWLTSDSQLYWITGKAGSGKSTLMKFLGNLDGNTHGSDLCRSYLATWASCADQLILASFYFWAAGSSIVASQEGLFRALLVQLFQQSPNIIPKVATIEWEEYCIFDEHSGMDTRDTPLQNLLHDAVQVLVEQEGAKICFFIDGLDEFGGDPAKLISTLQGLMKLDSIKLCVSSRPWLVFEDAFTQAPNLLLQDFTRPDIEHFVTSELSQNDGFSRLQRREPRYANELIDNITNKSSGVFLWIRLVVKSLLAGLTHDDRISDLQRRLDLLPPDLEHLYAAITESLDPFYFTHAAQYFKFMAASPSPPSAILFSLADEENPNFALELPIATFTEDESQIRIDTVRRRINSRCKGLLEIGPSQEIQYLHRTVKDYLSDLKVQSRMDAAVGEYDCYLRHCSANIALIKSSLGTDRTITPLRLSDLVRTCLMAASNVSTDRSLMINLLDCLNDTLRATLQDEEYDNLLSCLPDKDDLSMWLQSLCSTGFVGLTARFGVVDYVRARASVGAFSLNSNPDHCDLTQYPVISGTKSKFSFFTRLRQRQDHPGSVQDPNIVFNRDGATVWTEILATSVVDLVYSGAMESRWWLWVPILQLLAANGARFDRRVMNMVMERLYRVQTYYVDPERLYVAFHFICWEMRPCHAAEVRGYCCTTVAGASEEFPLFTSTFHCADTKLDTMSTDQGLSPGLLREAFIALSPGTVILTAVIGLTVLFLADSLRSWYHLSHIPGPFWAGFSKAWMVRQSLKGTQPYAIQAANEKYGSLVRIGPNELATDDPKLLRRMMASRSPYSRGPWYNALRFEPGKDNLFSMRDDDAHAKLRNKMAAGYSGKENESLERTVDAHIARLIDLIETKYLSTSREYRPADFAQKIQYFTLDVISDLAFGQPFGYVDQDDDVFDFIKITRSFFPFPYYTRVFFRGLLPKESDKFGFGAFIGVANKKVAERFAPNATQHSDMLGSFIRHGLTQEEASRESLLNVVAGSDTSATTIRVIMLSLLSNPMAYRNLQKEIDDAIKAGKISSPATDAEARKLPYLQAAIQEGLRIKAPAAGPLFKTVPKQGDTIDGKFIPGGTQIGTSPFSIYHSKKIFGNDAALFVPERWLEAEPEQVEGMSEVVNLVFSSGKYQCLGKPVALMELNKIFVELLRRFDFAMARPERPLHIMNAGIWLIEDFPVRISRRDNGHDA</sequence>
<evidence type="ECO:0000256" key="1">
    <source>
        <dbReference type="ARBA" id="ARBA00022737"/>
    </source>
</evidence>
<feature type="domain" description="DUF7791" evidence="4">
    <location>
        <begin position="571"/>
        <end position="694"/>
    </location>
</feature>
<evidence type="ECO:0000256" key="2">
    <source>
        <dbReference type="PIRSR" id="PIRSR602401-1"/>
    </source>
</evidence>
<dbReference type="InterPro" id="IPR056884">
    <property type="entry name" value="NPHP3-like_N"/>
</dbReference>
<dbReference type="PANTHER" id="PTHR10039:SF5">
    <property type="entry name" value="NACHT DOMAIN-CONTAINING PROTEIN"/>
    <property type="match status" value="1"/>
</dbReference>